<comment type="similarity">
    <text evidence="1 5">Belongs to the PanB family.</text>
</comment>
<dbReference type="PANTHER" id="PTHR20881">
    <property type="entry name" value="3-METHYL-2-OXOBUTANOATE HYDROXYMETHYLTRANSFERASE"/>
    <property type="match status" value="1"/>
</dbReference>
<keyword evidence="3 5" id="KW-0566">Pantothenate biosynthesis</keyword>
<dbReference type="HAMAP" id="MF_00156">
    <property type="entry name" value="PanB"/>
    <property type="match status" value="1"/>
</dbReference>
<evidence type="ECO:0000256" key="1">
    <source>
        <dbReference type="ARBA" id="ARBA00008676"/>
    </source>
</evidence>
<dbReference type="InterPro" id="IPR003700">
    <property type="entry name" value="Pantoate_hydroxy_MeTrfase"/>
</dbReference>
<comment type="pathway">
    <text evidence="5">Cofactor biosynthesis; (R)-pantothenate biosynthesis; (R)-pantoate from 3-methyl-2-oxobutanoate: step 1/2.</text>
</comment>
<feature type="binding site" evidence="5">
    <location>
        <position position="90"/>
    </location>
    <ligand>
        <name>Mg(2+)</name>
        <dbReference type="ChEBI" id="CHEBI:18420"/>
    </ligand>
</feature>
<evidence type="ECO:0000256" key="4">
    <source>
        <dbReference type="ARBA" id="ARBA00022679"/>
    </source>
</evidence>
<dbReference type="Proteomes" id="UP001500547">
    <property type="component" value="Unassembled WGS sequence"/>
</dbReference>
<comment type="catalytic activity">
    <reaction evidence="5">
        <text>(6R)-5,10-methylene-5,6,7,8-tetrahydrofolate + 3-methyl-2-oxobutanoate + H2O = 2-dehydropantoate + (6S)-5,6,7,8-tetrahydrofolate</text>
        <dbReference type="Rhea" id="RHEA:11824"/>
        <dbReference type="ChEBI" id="CHEBI:11561"/>
        <dbReference type="ChEBI" id="CHEBI:11851"/>
        <dbReference type="ChEBI" id="CHEBI:15377"/>
        <dbReference type="ChEBI" id="CHEBI:15636"/>
        <dbReference type="ChEBI" id="CHEBI:57453"/>
        <dbReference type="EC" id="2.1.2.11"/>
    </reaction>
</comment>
<keyword evidence="5" id="KW-0479">Metal-binding</keyword>
<feature type="binding site" evidence="5">
    <location>
        <position position="119"/>
    </location>
    <ligand>
        <name>3-methyl-2-oxobutanoate</name>
        <dbReference type="ChEBI" id="CHEBI:11851"/>
    </ligand>
</feature>
<organism evidence="6 7">
    <name type="scientific">Viridibacterium curvum</name>
    <dbReference type="NCBI Taxonomy" id="1101404"/>
    <lineage>
        <taxon>Bacteria</taxon>
        <taxon>Pseudomonadati</taxon>
        <taxon>Pseudomonadota</taxon>
        <taxon>Betaproteobacteria</taxon>
        <taxon>Rhodocyclales</taxon>
        <taxon>Rhodocyclaceae</taxon>
        <taxon>Viridibacterium</taxon>
    </lineage>
</organism>
<keyword evidence="4 5" id="KW-0808">Transferase</keyword>
<name>A0ABP9Q9U2_9RHOO</name>
<dbReference type="SUPFAM" id="SSF51621">
    <property type="entry name" value="Phosphoenolpyruvate/pyruvate domain"/>
    <property type="match status" value="1"/>
</dbReference>
<sequence length="271" mass="28823">MSAQAEIKSVTLHDLGKMRAAGEKIAMLTCYDASFASLCEHAGVDVLLVGDSLGNVLQGQTSTLPVTLEHMVYHTACVARGSKRPWLITDMPFGSYHESREQAMRNAATLMAAGAHMVKLEGGAFMAETVRFLVERGVPVCAHIGLTPQSVFQLGGYRVQGKTEESAQHMRDDALALEQAGAAMVVLEMVPAQLATALTQSLTTMATIGIGAGKDTHGQVLVLHDMLGVYPGRKARFVRNFMDGAASIEAAVASYVAAVKDGSFPAVEHTY</sequence>
<dbReference type="EC" id="2.1.2.11" evidence="5"/>
<dbReference type="PANTHER" id="PTHR20881:SF0">
    <property type="entry name" value="3-METHYL-2-OXOBUTANOATE HYDROXYMETHYLTRANSFERASE"/>
    <property type="match status" value="1"/>
</dbReference>
<evidence type="ECO:0000256" key="5">
    <source>
        <dbReference type="HAMAP-Rule" id="MF_00156"/>
    </source>
</evidence>
<dbReference type="NCBIfam" id="TIGR00222">
    <property type="entry name" value="panB"/>
    <property type="match status" value="1"/>
</dbReference>
<comment type="subcellular location">
    <subcellularLocation>
        <location evidence="5">Cytoplasm</location>
    </subcellularLocation>
</comment>
<comment type="subunit">
    <text evidence="2 5">Homodecamer; pentamer of dimers.</text>
</comment>
<feature type="binding site" evidence="5">
    <location>
        <position position="121"/>
    </location>
    <ligand>
        <name>Mg(2+)</name>
        <dbReference type="ChEBI" id="CHEBI:18420"/>
    </ligand>
</feature>
<evidence type="ECO:0000256" key="2">
    <source>
        <dbReference type="ARBA" id="ARBA00011424"/>
    </source>
</evidence>
<dbReference type="InterPro" id="IPR015813">
    <property type="entry name" value="Pyrv/PenolPyrv_kinase-like_dom"/>
</dbReference>
<dbReference type="PIRSF" id="PIRSF000388">
    <property type="entry name" value="Pantoate_hydroxy_MeTrfase"/>
    <property type="match status" value="1"/>
</dbReference>
<evidence type="ECO:0000313" key="6">
    <source>
        <dbReference type="EMBL" id="GAA5159059.1"/>
    </source>
</evidence>
<protein>
    <recommendedName>
        <fullName evidence="5">3-methyl-2-oxobutanoate hydroxymethyltransferase</fullName>
        <ecNumber evidence="5">2.1.2.11</ecNumber>
    </recommendedName>
    <alternativeName>
        <fullName evidence="5">Ketopantoate hydroxymethyltransferase</fullName>
        <shortName evidence="5">KPHMT</shortName>
    </alternativeName>
</protein>
<keyword evidence="5" id="KW-0460">Magnesium</keyword>
<feature type="binding site" evidence="5">
    <location>
        <begin position="51"/>
        <end position="52"/>
    </location>
    <ligand>
        <name>3-methyl-2-oxobutanoate</name>
        <dbReference type="ChEBI" id="CHEBI:11851"/>
    </ligand>
</feature>
<proteinExistence type="inferred from homology"/>
<keyword evidence="5" id="KW-0963">Cytoplasm</keyword>
<dbReference type="Gene3D" id="3.20.20.60">
    <property type="entry name" value="Phosphoenolpyruvate-binding domains"/>
    <property type="match status" value="1"/>
</dbReference>
<comment type="cofactor">
    <cofactor evidence="5">
        <name>Mg(2+)</name>
        <dbReference type="ChEBI" id="CHEBI:18420"/>
    </cofactor>
    <text evidence="5">Binds 1 Mg(2+) ion per subunit.</text>
</comment>
<keyword evidence="7" id="KW-1185">Reference proteome</keyword>
<evidence type="ECO:0000313" key="7">
    <source>
        <dbReference type="Proteomes" id="UP001500547"/>
    </source>
</evidence>
<feature type="active site" description="Proton acceptor" evidence="5">
    <location>
        <position position="188"/>
    </location>
</feature>
<dbReference type="InterPro" id="IPR040442">
    <property type="entry name" value="Pyrv_kinase-like_dom_sf"/>
</dbReference>
<comment type="function">
    <text evidence="5">Catalyzes the reversible reaction in which hydroxymethyl group from 5,10-methylenetetrahydrofolate is transferred onto alpha-ketoisovalerate to form ketopantoate.</text>
</comment>
<feature type="binding site" evidence="5">
    <location>
        <position position="51"/>
    </location>
    <ligand>
        <name>Mg(2+)</name>
        <dbReference type="ChEBI" id="CHEBI:18420"/>
    </ligand>
</feature>
<dbReference type="CDD" id="cd06557">
    <property type="entry name" value="KPHMT-like"/>
    <property type="match status" value="1"/>
</dbReference>
<feature type="binding site" evidence="5">
    <location>
        <position position="90"/>
    </location>
    <ligand>
        <name>3-methyl-2-oxobutanoate</name>
        <dbReference type="ChEBI" id="CHEBI:11851"/>
    </ligand>
</feature>
<dbReference type="RefSeq" id="WP_345531221.1">
    <property type="nucleotide sequence ID" value="NZ_BAABLD010000002.1"/>
</dbReference>
<dbReference type="EMBL" id="BAABLD010000002">
    <property type="protein sequence ID" value="GAA5159059.1"/>
    <property type="molecule type" value="Genomic_DNA"/>
</dbReference>
<evidence type="ECO:0000256" key="3">
    <source>
        <dbReference type="ARBA" id="ARBA00022655"/>
    </source>
</evidence>
<reference evidence="7" key="1">
    <citation type="journal article" date="2019" name="Int. J. Syst. Evol. Microbiol.">
        <title>The Global Catalogue of Microorganisms (GCM) 10K type strain sequencing project: providing services to taxonomists for standard genome sequencing and annotation.</title>
        <authorList>
            <consortium name="The Broad Institute Genomics Platform"/>
            <consortium name="The Broad Institute Genome Sequencing Center for Infectious Disease"/>
            <person name="Wu L."/>
            <person name="Ma J."/>
        </authorList>
    </citation>
    <scope>NUCLEOTIDE SEQUENCE [LARGE SCALE GENOMIC DNA]</scope>
    <source>
        <strain evidence="7">JCM 18715</strain>
    </source>
</reference>
<dbReference type="Pfam" id="PF02548">
    <property type="entry name" value="Pantoate_transf"/>
    <property type="match status" value="1"/>
</dbReference>
<gene>
    <name evidence="5 6" type="primary">panB</name>
    <name evidence="6" type="ORF">GCM10025770_04720</name>
</gene>
<accession>A0ABP9Q9U2</accession>
<comment type="caution">
    <text evidence="6">The sequence shown here is derived from an EMBL/GenBank/DDBJ whole genome shotgun (WGS) entry which is preliminary data.</text>
</comment>
<dbReference type="NCBIfam" id="NF001452">
    <property type="entry name" value="PRK00311.1"/>
    <property type="match status" value="1"/>
</dbReference>